<dbReference type="AlphaFoldDB" id="Q2MGS6"/>
<keyword evidence="5 10" id="KW-0297">G-protein coupled receptor</keyword>
<evidence type="ECO:0000256" key="9">
    <source>
        <dbReference type="ARBA" id="ARBA00023224"/>
    </source>
</evidence>
<evidence type="ECO:0000256" key="6">
    <source>
        <dbReference type="ARBA" id="ARBA00023136"/>
    </source>
</evidence>
<keyword evidence="4 12" id="KW-1133">Transmembrane helix</keyword>
<dbReference type="InterPro" id="IPR017452">
    <property type="entry name" value="GPCR_Rhodpsn_7TM"/>
</dbReference>
<comment type="subcellular location">
    <subcellularLocation>
        <location evidence="1">Cell membrane</location>
        <topology evidence="1">Multi-pass membrane protein</topology>
    </subcellularLocation>
</comment>
<evidence type="ECO:0000256" key="3">
    <source>
        <dbReference type="ARBA" id="ARBA00022692"/>
    </source>
</evidence>
<keyword evidence="8 10" id="KW-0675">Receptor</keyword>
<evidence type="ECO:0000256" key="8">
    <source>
        <dbReference type="ARBA" id="ARBA00023170"/>
    </source>
</evidence>
<dbReference type="EMBL" id="AB248086">
    <property type="protein sequence ID" value="BAE78591.1"/>
    <property type="molecule type" value="mRNA"/>
</dbReference>
<dbReference type="CDD" id="cd15064">
    <property type="entry name" value="7tmA_5-HT1_5_7"/>
    <property type="match status" value="1"/>
</dbReference>
<dbReference type="InterPro" id="IPR000276">
    <property type="entry name" value="GPCR_Rhodpsn"/>
</dbReference>
<comment type="similarity">
    <text evidence="10">Belongs to the G-protein coupled receptor 1 family.</text>
</comment>
<reference evidence="14" key="1">
    <citation type="journal article" date="2007" name="J. Exp. Biol.">
        <title>Serotonin stimulates [Ca2+]i elevation in ciliary ectodermal cells of echinoplutei through a serotonin receptor cell network in the blastocoel.</title>
        <authorList>
            <person name="Katow H."/>
            <person name="Yaguchi S."/>
            <person name="Kyozuka K."/>
        </authorList>
    </citation>
    <scope>NUCLEOTIDE SEQUENCE</scope>
</reference>
<evidence type="ECO:0000256" key="10">
    <source>
        <dbReference type="RuleBase" id="RU000688"/>
    </source>
</evidence>
<dbReference type="Pfam" id="PF00001">
    <property type="entry name" value="7tm_1"/>
    <property type="match status" value="1"/>
</dbReference>
<keyword evidence="9 10" id="KW-0807">Transducer</keyword>
<organism evidence="14">
    <name type="scientific">Hemicentrotus pulcherrimus</name>
    <name type="common">Sea urchin</name>
    <name type="synonym">Strongylocentrotus pulcherrimus</name>
    <dbReference type="NCBI Taxonomy" id="7650"/>
    <lineage>
        <taxon>Eukaryota</taxon>
        <taxon>Metazoa</taxon>
        <taxon>Echinodermata</taxon>
        <taxon>Eleutherozoa</taxon>
        <taxon>Echinozoa</taxon>
        <taxon>Echinoidea</taxon>
        <taxon>Euechinoidea</taxon>
        <taxon>Echinacea</taxon>
        <taxon>Camarodonta</taxon>
        <taxon>Echinidea</taxon>
        <taxon>Strongylocentrotidae</taxon>
        <taxon>Hemicentrotus</taxon>
    </lineage>
</organism>
<keyword evidence="6 12" id="KW-0472">Membrane</keyword>
<proteinExistence type="evidence at transcript level"/>
<evidence type="ECO:0000256" key="4">
    <source>
        <dbReference type="ARBA" id="ARBA00022989"/>
    </source>
</evidence>
<dbReference type="PRINTS" id="PR00237">
    <property type="entry name" value="GPCRRHODOPSN"/>
</dbReference>
<feature type="transmembrane region" description="Helical" evidence="12">
    <location>
        <begin position="47"/>
        <end position="71"/>
    </location>
</feature>
<evidence type="ECO:0000256" key="5">
    <source>
        <dbReference type="ARBA" id="ARBA00023040"/>
    </source>
</evidence>
<evidence type="ECO:0000256" key="1">
    <source>
        <dbReference type="ARBA" id="ARBA00004651"/>
    </source>
</evidence>
<sequence>MADFASEATVTNTETVDYVEALDSSYDWVITNNVTENETIEIKVATVLLSIGLGFIIIGTIFGNALTLTAISKHRPLQTPQNHLIASLAVADLMVAILVMPLSLTKEIVVVWIFGPILCDVWISLDVLLCTASILSLCMISLDRFWAITKPIKYPKYRTARTMVILIALAWFLSSIISTSPFFGWRGNQSIDAYTCQISQNIAYTIFSTFGAYFIPMTIMMIVYARIYCEARKRIRGKTFNRGCQPLNSAVNYRETANYCDRKDSEESNKSPIVKCDPASDNHKGGVFDGSTLSHSMLAASAPNLQNQHKVGEDVKKDTFVTSLTVPGQHQATFTSTSLREINSNESPSSQRSLLSSPSPLPGQIQERERRRRAMATAREHRATKTLGIVTGAFLVCWLPFFLHALIVPLCGEACNVPRSLESIFLWLGYFNSMLNPIIYTKFNQDFQKAFKKLLHCKESKSQSL</sequence>
<dbReference type="GO" id="GO:0005886">
    <property type="term" value="C:plasma membrane"/>
    <property type="evidence" value="ECO:0007669"/>
    <property type="project" value="UniProtKB-SubCell"/>
</dbReference>
<evidence type="ECO:0000256" key="12">
    <source>
        <dbReference type="SAM" id="Phobius"/>
    </source>
</evidence>
<feature type="transmembrane region" description="Helical" evidence="12">
    <location>
        <begin position="203"/>
        <end position="228"/>
    </location>
</feature>
<dbReference type="PROSITE" id="PS00237">
    <property type="entry name" value="G_PROTEIN_RECEP_F1_1"/>
    <property type="match status" value="1"/>
</dbReference>
<feature type="domain" description="G-protein coupled receptors family 1 profile" evidence="13">
    <location>
        <begin position="63"/>
        <end position="440"/>
    </location>
</feature>
<feature type="transmembrane region" description="Helical" evidence="12">
    <location>
        <begin position="387"/>
        <end position="408"/>
    </location>
</feature>
<dbReference type="GO" id="GO:0004993">
    <property type="term" value="F:G protein-coupled serotonin receptor activity"/>
    <property type="evidence" value="ECO:0007669"/>
    <property type="project" value="UniProtKB-ARBA"/>
</dbReference>
<evidence type="ECO:0000256" key="11">
    <source>
        <dbReference type="SAM" id="MobiDB-lite"/>
    </source>
</evidence>
<dbReference type="PRINTS" id="PR00242">
    <property type="entry name" value="DOPAMINER"/>
</dbReference>
<feature type="transmembrane region" description="Helical" evidence="12">
    <location>
        <begin position="163"/>
        <end position="183"/>
    </location>
</feature>
<accession>Q2MGS6</accession>
<dbReference type="GO" id="GO:0043410">
    <property type="term" value="P:positive regulation of MAPK cascade"/>
    <property type="evidence" value="ECO:0007669"/>
    <property type="project" value="TreeGrafter"/>
</dbReference>
<feature type="region of interest" description="Disordered" evidence="11">
    <location>
        <begin position="335"/>
        <end position="367"/>
    </location>
</feature>
<evidence type="ECO:0000259" key="13">
    <source>
        <dbReference type="PROSITE" id="PS50262"/>
    </source>
</evidence>
<gene>
    <name evidence="14" type="primary">5HThpr</name>
</gene>
<dbReference type="PANTHER" id="PTHR24248:SF199">
    <property type="entry name" value="IP13425P-RELATED"/>
    <property type="match status" value="1"/>
</dbReference>
<dbReference type="SUPFAM" id="SSF81321">
    <property type="entry name" value="Family A G protein-coupled receptor-like"/>
    <property type="match status" value="1"/>
</dbReference>
<dbReference type="Gene3D" id="1.20.1070.10">
    <property type="entry name" value="Rhodopsin 7-helix transmembrane proteins"/>
    <property type="match status" value="2"/>
</dbReference>
<feature type="compositionally biased region" description="Polar residues" evidence="11">
    <location>
        <begin position="335"/>
        <end position="346"/>
    </location>
</feature>
<dbReference type="GO" id="GO:0071880">
    <property type="term" value="P:adenylate cyclase-activating adrenergic receptor signaling pathway"/>
    <property type="evidence" value="ECO:0007669"/>
    <property type="project" value="TreeGrafter"/>
</dbReference>
<evidence type="ECO:0000256" key="2">
    <source>
        <dbReference type="ARBA" id="ARBA00022475"/>
    </source>
</evidence>
<keyword evidence="7" id="KW-1015">Disulfide bond</keyword>
<feature type="compositionally biased region" description="Low complexity" evidence="11">
    <location>
        <begin position="347"/>
        <end position="358"/>
    </location>
</feature>
<keyword evidence="3 10" id="KW-0812">Transmembrane</keyword>
<protein>
    <submittedName>
        <fullName evidence="14">Serotonin receptor</fullName>
    </submittedName>
</protein>
<keyword evidence="2" id="KW-1003">Cell membrane</keyword>
<feature type="transmembrane region" description="Helical" evidence="12">
    <location>
        <begin position="424"/>
        <end position="443"/>
    </location>
</feature>
<dbReference type="SMART" id="SM01381">
    <property type="entry name" value="7TM_GPCR_Srsx"/>
    <property type="match status" value="1"/>
</dbReference>
<feature type="transmembrane region" description="Helical" evidence="12">
    <location>
        <begin position="109"/>
        <end position="142"/>
    </location>
</feature>
<dbReference type="InterPro" id="IPR000929">
    <property type="entry name" value="Dopamine_rcpt"/>
</dbReference>
<dbReference type="PANTHER" id="PTHR24248">
    <property type="entry name" value="ADRENERGIC RECEPTOR-RELATED G-PROTEIN COUPLED RECEPTOR"/>
    <property type="match status" value="1"/>
</dbReference>
<name>Q2MGS6_HEMPU</name>
<evidence type="ECO:0000313" key="14">
    <source>
        <dbReference type="EMBL" id="BAE78591.1"/>
    </source>
</evidence>
<dbReference type="PROSITE" id="PS50262">
    <property type="entry name" value="G_PROTEIN_RECEP_F1_2"/>
    <property type="match status" value="1"/>
</dbReference>
<feature type="transmembrane region" description="Helical" evidence="12">
    <location>
        <begin position="83"/>
        <end position="103"/>
    </location>
</feature>
<evidence type="ECO:0000256" key="7">
    <source>
        <dbReference type="ARBA" id="ARBA00023157"/>
    </source>
</evidence>